<evidence type="ECO:0000313" key="2">
    <source>
        <dbReference type="EMBL" id="MBD2705428.1"/>
    </source>
</evidence>
<name>A0A927GAH4_9BACT</name>
<protein>
    <recommendedName>
        <fullName evidence="1">GTPase-associated system helical domain-containing protein</fullName>
    </recommendedName>
</protein>
<dbReference type="Pfam" id="PF19994">
    <property type="entry name" value="GASH"/>
    <property type="match status" value="1"/>
</dbReference>
<proteinExistence type="predicted"/>
<evidence type="ECO:0000259" key="1">
    <source>
        <dbReference type="Pfam" id="PF19994"/>
    </source>
</evidence>
<feature type="domain" description="GTPase-associated system helical" evidence="1">
    <location>
        <begin position="14"/>
        <end position="419"/>
    </location>
</feature>
<organism evidence="2 3">
    <name type="scientific">Spirosoma profusum</name>
    <dbReference type="NCBI Taxonomy" id="2771354"/>
    <lineage>
        <taxon>Bacteria</taxon>
        <taxon>Pseudomonadati</taxon>
        <taxon>Bacteroidota</taxon>
        <taxon>Cytophagia</taxon>
        <taxon>Cytophagales</taxon>
        <taxon>Cytophagaceae</taxon>
        <taxon>Spirosoma</taxon>
    </lineage>
</organism>
<sequence length="430" mass="48328">MERNEIFYDWLRAKFFEIEDNDTRVQQLTAAVNDLATILEKDLHKVRCCTLSALDSDIPITNPSIVATYELVKKHWSSIEGKYPEPPRGILRGIILSALYQLGMKDAELCRIIYYTASGYCQFVRFGNEESIINRILKEFGKDVEDEALAEWSLGNAPVAPTPTALKLKNLSLELKLDSTEVDENELKKALTEAAGIEPRHNHGPQNGTQFWSPHFGSTASAGIVKAIKTAVNSFGGSLSTSTLETEINKYFANINNSLNNAFKESFQSLLAVERRSKLLWWKETLYSTTLRKSYREIDAAVLPVVMAIDLVKLLPDLTPVSVDYLLTDTYRAVKHDESIKQPLSKLLACFEDEEQQKLLASHLPMLTDCGERTTLTSFLTQVVHDQKSLKKLTHYTGLRADVEASHQQLAVIVLHDLLTERLIQEANAA</sequence>
<keyword evidence="3" id="KW-1185">Reference proteome</keyword>
<comment type="caution">
    <text evidence="2">The sequence shown here is derived from an EMBL/GenBank/DDBJ whole genome shotgun (WGS) entry which is preliminary data.</text>
</comment>
<dbReference type="RefSeq" id="WP_190892824.1">
    <property type="nucleotide sequence ID" value="NZ_JACWZY010000056.1"/>
</dbReference>
<dbReference type="InterPro" id="IPR045523">
    <property type="entry name" value="GASH"/>
</dbReference>
<reference evidence="2" key="1">
    <citation type="submission" date="2020-09" db="EMBL/GenBank/DDBJ databases">
        <authorList>
            <person name="Kim M.K."/>
        </authorList>
    </citation>
    <scope>NUCLEOTIDE SEQUENCE</scope>
    <source>
        <strain evidence="2">BT702</strain>
    </source>
</reference>
<evidence type="ECO:0000313" key="3">
    <source>
        <dbReference type="Proteomes" id="UP000598820"/>
    </source>
</evidence>
<gene>
    <name evidence="2" type="ORF">IC229_32760</name>
</gene>
<accession>A0A927GAH4</accession>
<dbReference type="Proteomes" id="UP000598820">
    <property type="component" value="Unassembled WGS sequence"/>
</dbReference>
<dbReference type="EMBL" id="JACWZY010000056">
    <property type="protein sequence ID" value="MBD2705428.1"/>
    <property type="molecule type" value="Genomic_DNA"/>
</dbReference>
<dbReference type="AlphaFoldDB" id="A0A927GAH4"/>